<evidence type="ECO:0000313" key="1">
    <source>
        <dbReference type="EMBL" id="CAH1430111.1"/>
    </source>
</evidence>
<dbReference type="EMBL" id="CAKMRJ010003334">
    <property type="protein sequence ID" value="CAH1430111.1"/>
    <property type="molecule type" value="Genomic_DNA"/>
</dbReference>
<accession>A0AAU9MX39</accession>
<protein>
    <submittedName>
        <fullName evidence="1">Uncharacterized protein</fullName>
    </submittedName>
</protein>
<keyword evidence="2" id="KW-1185">Reference proteome</keyword>
<organism evidence="1 2">
    <name type="scientific">Lactuca virosa</name>
    <dbReference type="NCBI Taxonomy" id="75947"/>
    <lineage>
        <taxon>Eukaryota</taxon>
        <taxon>Viridiplantae</taxon>
        <taxon>Streptophyta</taxon>
        <taxon>Embryophyta</taxon>
        <taxon>Tracheophyta</taxon>
        <taxon>Spermatophyta</taxon>
        <taxon>Magnoliopsida</taxon>
        <taxon>eudicotyledons</taxon>
        <taxon>Gunneridae</taxon>
        <taxon>Pentapetalae</taxon>
        <taxon>asterids</taxon>
        <taxon>campanulids</taxon>
        <taxon>Asterales</taxon>
        <taxon>Asteraceae</taxon>
        <taxon>Cichorioideae</taxon>
        <taxon>Cichorieae</taxon>
        <taxon>Lactucinae</taxon>
        <taxon>Lactuca</taxon>
    </lineage>
</organism>
<proteinExistence type="predicted"/>
<comment type="caution">
    <text evidence="1">The sequence shown here is derived from an EMBL/GenBank/DDBJ whole genome shotgun (WGS) entry which is preliminary data.</text>
</comment>
<evidence type="ECO:0000313" key="2">
    <source>
        <dbReference type="Proteomes" id="UP001157418"/>
    </source>
</evidence>
<reference evidence="1 2" key="1">
    <citation type="submission" date="2022-01" db="EMBL/GenBank/DDBJ databases">
        <authorList>
            <person name="Xiong W."/>
            <person name="Schranz E."/>
        </authorList>
    </citation>
    <scope>NUCLEOTIDE SEQUENCE [LARGE SCALE GENOMIC DNA]</scope>
</reference>
<name>A0AAU9MX39_9ASTR</name>
<gene>
    <name evidence="1" type="ORF">LVIROSA_LOCUS16915</name>
</gene>
<sequence length="128" mass="14864">MDGDQRHRHMILSPDDPSMHYDTEFHEHDECNLPYSLGLPPSCMSSSHFACHISRYSPEEWLSNFHNISDLSFLPQHIRIDLFLINSKAWRVTRKILKLVVATGKEEILSIIQAHNNILPIRYSGKLL</sequence>
<dbReference type="AlphaFoldDB" id="A0AAU9MX39"/>
<dbReference type="Proteomes" id="UP001157418">
    <property type="component" value="Unassembled WGS sequence"/>
</dbReference>